<evidence type="ECO:0000256" key="1">
    <source>
        <dbReference type="ARBA" id="ARBA00022603"/>
    </source>
</evidence>
<feature type="binding site" evidence="3">
    <location>
        <position position="211"/>
    </location>
    <ligand>
        <name>Zn(2+)</name>
        <dbReference type="ChEBI" id="CHEBI:29105"/>
    </ligand>
</feature>
<evidence type="ECO:0000256" key="3">
    <source>
        <dbReference type="PROSITE-ProRule" id="PRU00333"/>
    </source>
</evidence>
<evidence type="ECO:0000256" key="2">
    <source>
        <dbReference type="ARBA" id="ARBA00022679"/>
    </source>
</evidence>
<dbReference type="GO" id="GO:0008168">
    <property type="term" value="F:methyltransferase activity"/>
    <property type="evidence" value="ECO:0007669"/>
    <property type="project" value="UniProtKB-UniRule"/>
</dbReference>
<dbReference type="InterPro" id="IPR003726">
    <property type="entry name" value="HCY_dom"/>
</dbReference>
<sequence length="293" mass="32772">MTFEKTIQTRPLMLMEAAIVERLRRNPEVRLHPRLENAMLIYSPEGRAALDSIYREYIEEAQQAALPIALSTTTWRANQARLAEANIETDVNADAVRFLKSYAGVFVGGMIGCRNDCYRPDEALSRAEAVDFHSWQINRLLDADFLYAVTLPEINEALGIAQAMAATERPYIISFVIDQTGKILDGTTLETAIERIDAETERPPLGYGVNCSYPSFLQAAKLSASATSRLISLQANASSLSHDELDQSEDIHNDDLEDWGERMIERRHTLGLKLLGGCCGTDASYLKYITQHR</sequence>
<evidence type="ECO:0000259" key="4">
    <source>
        <dbReference type="PROSITE" id="PS50970"/>
    </source>
</evidence>
<evidence type="ECO:0000313" key="5">
    <source>
        <dbReference type="EMBL" id="VGO21373.1"/>
    </source>
</evidence>
<dbReference type="Pfam" id="PF02574">
    <property type="entry name" value="S-methyl_trans"/>
    <property type="match status" value="1"/>
</dbReference>
<dbReference type="Gene3D" id="3.20.20.330">
    <property type="entry name" value="Homocysteine-binding-like domain"/>
    <property type="match status" value="1"/>
</dbReference>
<dbReference type="EMBL" id="CAAHFH010000002">
    <property type="protein sequence ID" value="VGO21373.1"/>
    <property type="molecule type" value="Genomic_DNA"/>
</dbReference>
<dbReference type="GO" id="GO:0032259">
    <property type="term" value="P:methylation"/>
    <property type="evidence" value="ECO:0007669"/>
    <property type="project" value="UniProtKB-KW"/>
</dbReference>
<dbReference type="InterPro" id="IPR036589">
    <property type="entry name" value="HCY_dom_sf"/>
</dbReference>
<keyword evidence="3" id="KW-0479">Metal-binding</keyword>
<keyword evidence="6" id="KW-1185">Reference proteome</keyword>
<dbReference type="SUPFAM" id="SSF82282">
    <property type="entry name" value="Homocysteine S-methyltransferase"/>
    <property type="match status" value="1"/>
</dbReference>
<keyword evidence="1 3" id="KW-0489">Methyltransferase</keyword>
<feature type="binding site" evidence="3">
    <location>
        <position position="279"/>
    </location>
    <ligand>
        <name>Zn(2+)</name>
        <dbReference type="ChEBI" id="CHEBI:29105"/>
    </ligand>
</feature>
<feature type="domain" description="Hcy-binding" evidence="4">
    <location>
        <begin position="1"/>
        <end position="293"/>
    </location>
</feature>
<keyword evidence="2 3" id="KW-0808">Transferase</keyword>
<accession>A0A6C2UN58</accession>
<dbReference type="Proteomes" id="UP000346198">
    <property type="component" value="Unassembled WGS sequence"/>
</dbReference>
<evidence type="ECO:0000313" key="6">
    <source>
        <dbReference type="Proteomes" id="UP000346198"/>
    </source>
</evidence>
<gene>
    <name evidence="5" type="ORF">SCARR_03445</name>
</gene>
<keyword evidence="3" id="KW-0862">Zinc</keyword>
<dbReference type="GO" id="GO:0046872">
    <property type="term" value="F:metal ion binding"/>
    <property type="evidence" value="ECO:0007669"/>
    <property type="project" value="UniProtKB-KW"/>
</dbReference>
<dbReference type="PANTHER" id="PTHR11103">
    <property type="entry name" value="SLR1189 PROTEIN"/>
    <property type="match status" value="1"/>
</dbReference>
<comment type="cofactor">
    <cofactor evidence="3">
        <name>Zn(2+)</name>
        <dbReference type="ChEBI" id="CHEBI:29105"/>
    </cofactor>
</comment>
<dbReference type="PANTHER" id="PTHR11103:SF18">
    <property type="entry name" value="SLR1189 PROTEIN"/>
    <property type="match status" value="1"/>
</dbReference>
<protein>
    <recommendedName>
        <fullName evidence="4">Hcy-binding domain-containing protein</fullName>
    </recommendedName>
</protein>
<dbReference type="PROSITE" id="PS50970">
    <property type="entry name" value="HCY"/>
    <property type="match status" value="1"/>
</dbReference>
<dbReference type="RefSeq" id="WP_136062849.1">
    <property type="nucleotide sequence ID" value="NZ_CAAHFH010000002.1"/>
</dbReference>
<organism evidence="5 6">
    <name type="scientific">Pontiella sulfatireligans</name>
    <dbReference type="NCBI Taxonomy" id="2750658"/>
    <lineage>
        <taxon>Bacteria</taxon>
        <taxon>Pseudomonadati</taxon>
        <taxon>Kiritimatiellota</taxon>
        <taxon>Kiritimatiellia</taxon>
        <taxon>Kiritimatiellales</taxon>
        <taxon>Pontiellaceae</taxon>
        <taxon>Pontiella</taxon>
    </lineage>
</organism>
<name>A0A6C2UN58_9BACT</name>
<reference evidence="5 6" key="1">
    <citation type="submission" date="2019-04" db="EMBL/GenBank/DDBJ databases">
        <authorList>
            <person name="Van Vliet M D."/>
        </authorList>
    </citation>
    <scope>NUCLEOTIDE SEQUENCE [LARGE SCALE GENOMIC DNA]</scope>
    <source>
        <strain evidence="5 6">F21</strain>
    </source>
</reference>
<feature type="binding site" evidence="3">
    <location>
        <position position="278"/>
    </location>
    <ligand>
        <name>Zn(2+)</name>
        <dbReference type="ChEBI" id="CHEBI:29105"/>
    </ligand>
</feature>
<proteinExistence type="predicted"/>
<dbReference type="AlphaFoldDB" id="A0A6C2UN58"/>